<dbReference type="PANTHER" id="PTHR12992:SF11">
    <property type="entry name" value="MITOCHONDRIAL COENZYME A DIPHOSPHATASE NUDT8"/>
    <property type="match status" value="1"/>
</dbReference>
<dbReference type="GO" id="GO:0046872">
    <property type="term" value="F:metal ion binding"/>
    <property type="evidence" value="ECO:0007669"/>
    <property type="project" value="UniProtKB-KW"/>
</dbReference>
<dbReference type="InterPro" id="IPR015797">
    <property type="entry name" value="NUDIX_hydrolase-like_dom_sf"/>
</dbReference>
<name>A0A368Y7E8_9BURK</name>
<dbReference type="Gene3D" id="3.90.79.10">
    <property type="entry name" value="Nucleoside Triphosphate Pyrophosphohydrolase"/>
    <property type="match status" value="1"/>
</dbReference>
<dbReference type="RefSeq" id="WP_245965590.1">
    <property type="nucleotide sequence ID" value="NZ_QPJK01000001.1"/>
</dbReference>
<accession>A0A368Y7E8</accession>
<keyword evidence="4" id="KW-0378">Hydrolase</keyword>
<gene>
    <name evidence="9" type="ORF">DES41_101619</name>
</gene>
<dbReference type="Proteomes" id="UP000252884">
    <property type="component" value="Unassembled WGS sequence"/>
</dbReference>
<protein>
    <submittedName>
        <fullName evidence="9">NUDIX domain-containing protein</fullName>
    </submittedName>
</protein>
<comment type="cofactor">
    <cofactor evidence="2">
        <name>Mg(2+)</name>
        <dbReference type="ChEBI" id="CHEBI:18420"/>
    </cofactor>
</comment>
<keyword evidence="3" id="KW-0479">Metal-binding</keyword>
<feature type="region of interest" description="Disordered" evidence="7">
    <location>
        <begin position="1"/>
        <end position="26"/>
    </location>
</feature>
<dbReference type="PANTHER" id="PTHR12992">
    <property type="entry name" value="NUDIX HYDROLASE"/>
    <property type="match status" value="1"/>
</dbReference>
<dbReference type="CDD" id="cd03426">
    <property type="entry name" value="NUDIX_CoAse_Nudt7"/>
    <property type="match status" value="1"/>
</dbReference>
<dbReference type="InterPro" id="IPR045121">
    <property type="entry name" value="CoAse"/>
</dbReference>
<dbReference type="AlphaFoldDB" id="A0A368Y7E8"/>
<dbReference type="EMBL" id="QPJK01000001">
    <property type="protein sequence ID" value="RCW76015.1"/>
    <property type="molecule type" value="Genomic_DNA"/>
</dbReference>
<dbReference type="PROSITE" id="PS51462">
    <property type="entry name" value="NUDIX"/>
    <property type="match status" value="1"/>
</dbReference>
<keyword evidence="5" id="KW-0460">Magnesium</keyword>
<evidence type="ECO:0000256" key="3">
    <source>
        <dbReference type="ARBA" id="ARBA00022723"/>
    </source>
</evidence>
<evidence type="ECO:0000256" key="1">
    <source>
        <dbReference type="ARBA" id="ARBA00001936"/>
    </source>
</evidence>
<comment type="caution">
    <text evidence="9">The sequence shown here is derived from an EMBL/GenBank/DDBJ whole genome shotgun (WGS) entry which is preliminary data.</text>
</comment>
<dbReference type="SUPFAM" id="SSF55811">
    <property type="entry name" value="Nudix"/>
    <property type="match status" value="1"/>
</dbReference>
<evidence type="ECO:0000256" key="6">
    <source>
        <dbReference type="ARBA" id="ARBA00023211"/>
    </source>
</evidence>
<evidence type="ECO:0000313" key="9">
    <source>
        <dbReference type="EMBL" id="RCW76015.1"/>
    </source>
</evidence>
<evidence type="ECO:0000256" key="7">
    <source>
        <dbReference type="SAM" id="MobiDB-lite"/>
    </source>
</evidence>
<feature type="domain" description="Nudix hydrolase" evidence="8">
    <location>
        <begin position="67"/>
        <end position="198"/>
    </location>
</feature>
<evidence type="ECO:0000256" key="2">
    <source>
        <dbReference type="ARBA" id="ARBA00001946"/>
    </source>
</evidence>
<evidence type="ECO:0000256" key="4">
    <source>
        <dbReference type="ARBA" id="ARBA00022801"/>
    </source>
</evidence>
<reference evidence="9 10" key="1">
    <citation type="submission" date="2018-07" db="EMBL/GenBank/DDBJ databases">
        <title>Genomic Encyclopedia of Type Strains, Phase IV (KMG-IV): sequencing the most valuable type-strain genomes for metagenomic binning, comparative biology and taxonomic classification.</title>
        <authorList>
            <person name="Goeker M."/>
        </authorList>
    </citation>
    <scope>NUCLEOTIDE SEQUENCE [LARGE SCALE GENOMIC DNA]</scope>
    <source>
        <strain evidence="9 10">DSM 21634</strain>
    </source>
</reference>
<dbReference type="NCBIfam" id="NF007980">
    <property type="entry name" value="PRK10707.1"/>
    <property type="match status" value="1"/>
</dbReference>
<proteinExistence type="predicted"/>
<dbReference type="InterPro" id="IPR000086">
    <property type="entry name" value="NUDIX_hydrolase_dom"/>
</dbReference>
<comment type="cofactor">
    <cofactor evidence="1">
        <name>Mn(2+)</name>
        <dbReference type="ChEBI" id="CHEBI:29035"/>
    </cofactor>
</comment>
<dbReference type="GO" id="GO:0010945">
    <property type="term" value="F:coenzyme A diphosphatase activity"/>
    <property type="evidence" value="ECO:0007669"/>
    <property type="project" value="InterPro"/>
</dbReference>
<organism evidence="9 10">
    <name type="scientific">Pseudorhodoferax soli</name>
    <dbReference type="NCBI Taxonomy" id="545864"/>
    <lineage>
        <taxon>Bacteria</taxon>
        <taxon>Pseudomonadati</taxon>
        <taxon>Pseudomonadota</taxon>
        <taxon>Betaproteobacteria</taxon>
        <taxon>Burkholderiales</taxon>
        <taxon>Comamonadaceae</taxon>
    </lineage>
</organism>
<keyword evidence="6" id="KW-0464">Manganese</keyword>
<evidence type="ECO:0000259" key="8">
    <source>
        <dbReference type="PROSITE" id="PS51462"/>
    </source>
</evidence>
<sequence>MSDLPLTPLSKIPNFDPRHAPSLGTDAHLPAVPLARLGAEALRERFRSPPVWEPEVRAEPRFTDRPPARAAVLVPVVLREGGPTLLLTERSLQLANHSGQVAFPGGRVDATDADANAAALREAQEEVGLDRSHVELIGVLSNYVTGTAFVVTPVVGLVRPGFALTLNAGEVAAAFEVPLAFLMDPANHHRHMLEWQGARREWFSMPFRDGETERFIWGATAGMLRNLYRFLSA</sequence>
<keyword evidence="10" id="KW-1185">Reference proteome</keyword>
<dbReference type="Pfam" id="PF00293">
    <property type="entry name" value="NUDIX"/>
    <property type="match status" value="1"/>
</dbReference>
<evidence type="ECO:0000256" key="5">
    <source>
        <dbReference type="ARBA" id="ARBA00022842"/>
    </source>
</evidence>
<evidence type="ECO:0000313" key="10">
    <source>
        <dbReference type="Proteomes" id="UP000252884"/>
    </source>
</evidence>